<evidence type="ECO:0000256" key="2">
    <source>
        <dbReference type="SAM" id="Phobius"/>
    </source>
</evidence>
<feature type="compositionally biased region" description="Basic and acidic residues" evidence="1">
    <location>
        <begin position="221"/>
        <end position="233"/>
    </location>
</feature>
<evidence type="ECO:0000256" key="1">
    <source>
        <dbReference type="SAM" id="MobiDB-lite"/>
    </source>
</evidence>
<sequence>MLGLQTSTLEQQERLFRNQIRLGLREILNEELQFYNHAFGNISSSASVLAGFAFVGLQMDIYNERHPYMRLLFNILSALAMSLCLFTALFANFAALFSVRLALRGGDGAVEQAVVTVRGEYKMCLMMLVAGVETFIVSIPFLSFYKFSDTAATVITSFISLPVFCLVIYSYKRAEKKFFLSKVTRFGSTKPDGASKSKSAPTLDTIVHTVDKRNTNFPHPGEGRSRRNSDQSVKRTSTSILAGADDLEFGPQLPPQAGATGTGYPHASHRTPNHHHQDDQDQATSSWGWTNPLALTKSNRSLNKLKRPS</sequence>
<feature type="transmembrane region" description="Helical" evidence="2">
    <location>
        <begin position="151"/>
        <end position="171"/>
    </location>
</feature>
<keyword evidence="2" id="KW-1133">Transmembrane helix</keyword>
<feature type="transmembrane region" description="Helical" evidence="2">
    <location>
        <begin position="34"/>
        <end position="55"/>
    </location>
</feature>
<organism evidence="3">
    <name type="scientific">Rhizochromulina marina</name>
    <dbReference type="NCBI Taxonomy" id="1034831"/>
    <lineage>
        <taxon>Eukaryota</taxon>
        <taxon>Sar</taxon>
        <taxon>Stramenopiles</taxon>
        <taxon>Ochrophyta</taxon>
        <taxon>Dictyochophyceae</taxon>
        <taxon>Rhizochromulinales</taxon>
        <taxon>Rhizochromulina</taxon>
    </lineage>
</organism>
<proteinExistence type="predicted"/>
<reference evidence="3" key="1">
    <citation type="submission" date="2021-01" db="EMBL/GenBank/DDBJ databases">
        <authorList>
            <person name="Corre E."/>
            <person name="Pelletier E."/>
            <person name="Niang G."/>
            <person name="Scheremetjew M."/>
            <person name="Finn R."/>
            <person name="Kale V."/>
            <person name="Holt S."/>
            <person name="Cochrane G."/>
            <person name="Meng A."/>
            <person name="Brown T."/>
            <person name="Cohen L."/>
        </authorList>
    </citation>
    <scope>NUCLEOTIDE SEQUENCE</scope>
    <source>
        <strain evidence="3">CCMP1243</strain>
    </source>
</reference>
<dbReference type="AlphaFoldDB" id="A0A7S2W951"/>
<keyword evidence="2" id="KW-0812">Transmembrane</keyword>
<feature type="transmembrane region" description="Helical" evidence="2">
    <location>
        <begin position="124"/>
        <end position="145"/>
    </location>
</feature>
<keyword evidence="2" id="KW-0472">Membrane</keyword>
<name>A0A7S2W951_9STRA</name>
<feature type="region of interest" description="Disordered" evidence="1">
    <location>
        <begin position="189"/>
        <end position="309"/>
    </location>
</feature>
<evidence type="ECO:0000313" key="3">
    <source>
        <dbReference type="EMBL" id="CAD9674433.1"/>
    </source>
</evidence>
<protein>
    <submittedName>
        <fullName evidence="3">Uncharacterized protein</fullName>
    </submittedName>
</protein>
<feature type="transmembrane region" description="Helical" evidence="2">
    <location>
        <begin position="75"/>
        <end position="103"/>
    </location>
</feature>
<gene>
    <name evidence="3" type="ORF">RMAR1173_LOCUS5744</name>
</gene>
<dbReference type="EMBL" id="HBHJ01008840">
    <property type="protein sequence ID" value="CAD9674433.1"/>
    <property type="molecule type" value="Transcribed_RNA"/>
</dbReference>
<accession>A0A7S2W951</accession>